<reference evidence="4" key="2">
    <citation type="journal article" date="2021" name="Syst. Appl. Microbiol.">
        <title>Roseomonas hellenica sp. nov., isolated from roots of wild-growing Alkanna tinctoria.</title>
        <authorList>
            <person name="Rat A."/>
            <person name="Naranjo H.D."/>
            <person name="Lebbe L."/>
            <person name="Cnockaert M."/>
            <person name="Krigas N."/>
            <person name="Grigoriadou K."/>
            <person name="Maloupa E."/>
            <person name="Willems A."/>
        </authorList>
    </citation>
    <scope>NUCLEOTIDE SEQUENCE</scope>
    <source>
        <strain evidence="4">LMG 28251</strain>
    </source>
</reference>
<evidence type="ECO:0000313" key="5">
    <source>
        <dbReference type="Proteomes" id="UP001196068"/>
    </source>
</evidence>
<dbReference type="PANTHER" id="PTHR43000">
    <property type="entry name" value="DTDP-D-GLUCOSE 4,6-DEHYDRATASE-RELATED"/>
    <property type="match status" value="1"/>
</dbReference>
<sequence length="304" mass="32717">MRLFLTGAAGFVGAATLARAIAAGHEVWAPIRPGEPAPRLAALRGRFIHREVDLRDADALAALLAEARADCVIHCAWSGVGNAQRFDRRQITDNVEASCTLVEAAAAAGIGGFVGMGSQGEYGAGNPMREDGLPTPTTLYGAAKVASLFLTRQLAAQSGMRHAWLRLFSTYGPQDNDGWLIPMLITEMLAGRRPKTTLGTQRWDWLHVDDVADALLAAATAQAEGVFNLGSGEAIAVRRVVEMIRDLAAPGMELVFGEIPFRPDQVMHMQADTTRLRAATGWSPRLAMREGLEGTIAWYREARG</sequence>
<protein>
    <submittedName>
        <fullName evidence="4">NAD(P)-dependent oxidoreductase</fullName>
    </submittedName>
</protein>
<evidence type="ECO:0000313" key="4">
    <source>
        <dbReference type="EMBL" id="MBR0655827.1"/>
    </source>
</evidence>
<dbReference type="Gene3D" id="3.40.50.720">
    <property type="entry name" value="NAD(P)-binding Rossmann-like Domain"/>
    <property type="match status" value="1"/>
</dbReference>
<dbReference type="InterPro" id="IPR036291">
    <property type="entry name" value="NAD(P)-bd_dom_sf"/>
</dbReference>
<evidence type="ECO:0000259" key="3">
    <source>
        <dbReference type="Pfam" id="PF01370"/>
    </source>
</evidence>
<evidence type="ECO:0000256" key="2">
    <source>
        <dbReference type="ARBA" id="ARBA00007637"/>
    </source>
</evidence>
<dbReference type="InterPro" id="IPR001509">
    <property type="entry name" value="Epimerase_deHydtase"/>
</dbReference>
<keyword evidence="5" id="KW-1185">Reference proteome</keyword>
<feature type="domain" description="NAD-dependent epimerase/dehydratase" evidence="3">
    <location>
        <begin position="4"/>
        <end position="230"/>
    </location>
</feature>
<reference evidence="4" key="1">
    <citation type="submission" date="2020-01" db="EMBL/GenBank/DDBJ databases">
        <authorList>
            <person name="Rat A."/>
        </authorList>
    </citation>
    <scope>NUCLEOTIDE SEQUENCE</scope>
    <source>
        <strain evidence="4">LMG 28251</strain>
    </source>
</reference>
<dbReference type="AlphaFoldDB" id="A0AAF1KUA4"/>
<evidence type="ECO:0000256" key="1">
    <source>
        <dbReference type="ARBA" id="ARBA00005125"/>
    </source>
</evidence>
<organism evidence="4 5">
    <name type="scientific">Plastoroseomonas arctica</name>
    <dbReference type="NCBI Taxonomy" id="1509237"/>
    <lineage>
        <taxon>Bacteria</taxon>
        <taxon>Pseudomonadati</taxon>
        <taxon>Pseudomonadota</taxon>
        <taxon>Alphaproteobacteria</taxon>
        <taxon>Acetobacterales</taxon>
        <taxon>Acetobacteraceae</taxon>
        <taxon>Plastoroseomonas</taxon>
    </lineage>
</organism>
<dbReference type="Proteomes" id="UP001196068">
    <property type="component" value="Unassembled WGS sequence"/>
</dbReference>
<dbReference type="RefSeq" id="WP_211874674.1">
    <property type="nucleotide sequence ID" value="NZ_JAAEDH010000013.1"/>
</dbReference>
<gene>
    <name evidence="4" type="ORF">GXW79_12155</name>
</gene>
<proteinExistence type="inferred from homology"/>
<name>A0AAF1KUA4_9PROT</name>
<accession>A0AAF1KUA4</accession>
<comment type="similarity">
    <text evidence="2">Belongs to the NAD(P)-dependent epimerase/dehydratase family.</text>
</comment>
<comment type="pathway">
    <text evidence="1">Bacterial outer membrane biogenesis; LPS O-antigen biosynthesis.</text>
</comment>
<comment type="caution">
    <text evidence="4">The sequence shown here is derived from an EMBL/GenBank/DDBJ whole genome shotgun (WGS) entry which is preliminary data.</text>
</comment>
<dbReference type="EMBL" id="JAAEDH010000013">
    <property type="protein sequence ID" value="MBR0655827.1"/>
    <property type="molecule type" value="Genomic_DNA"/>
</dbReference>
<dbReference type="Pfam" id="PF01370">
    <property type="entry name" value="Epimerase"/>
    <property type="match status" value="1"/>
</dbReference>
<dbReference type="SUPFAM" id="SSF51735">
    <property type="entry name" value="NAD(P)-binding Rossmann-fold domains"/>
    <property type="match status" value="1"/>
</dbReference>